<reference evidence="1" key="1">
    <citation type="journal article" date="2014" name="Front. Microbiol.">
        <title>High frequency of phylogenetically diverse reductive dehalogenase-homologous genes in deep subseafloor sedimentary metagenomes.</title>
        <authorList>
            <person name="Kawai M."/>
            <person name="Futagami T."/>
            <person name="Toyoda A."/>
            <person name="Takaki Y."/>
            <person name="Nishi S."/>
            <person name="Hori S."/>
            <person name="Arai W."/>
            <person name="Tsubouchi T."/>
            <person name="Morono Y."/>
            <person name="Uchiyama I."/>
            <person name="Ito T."/>
            <person name="Fujiyama A."/>
            <person name="Inagaki F."/>
            <person name="Takami H."/>
        </authorList>
    </citation>
    <scope>NUCLEOTIDE SEQUENCE</scope>
    <source>
        <strain evidence="1">Expedition CK06-06</strain>
    </source>
</reference>
<name>X1VV15_9ZZZZ</name>
<protein>
    <submittedName>
        <fullName evidence="1">Uncharacterized protein</fullName>
    </submittedName>
</protein>
<gene>
    <name evidence="1" type="ORF">S12H4_51482</name>
</gene>
<comment type="caution">
    <text evidence="1">The sequence shown here is derived from an EMBL/GenBank/DDBJ whole genome shotgun (WGS) entry which is preliminary data.</text>
</comment>
<dbReference type="EMBL" id="BARW01032536">
    <property type="protein sequence ID" value="GAJ14210.1"/>
    <property type="molecule type" value="Genomic_DNA"/>
</dbReference>
<proteinExistence type="predicted"/>
<sequence length="60" mass="6841">MSGFRLPAGEGVVTRHNRVDAVLKQLAAGQQPANKLVIRCLSEYKDLLGRLWWWQIGKHK</sequence>
<evidence type="ECO:0000313" key="1">
    <source>
        <dbReference type="EMBL" id="GAJ14210.1"/>
    </source>
</evidence>
<dbReference type="AlphaFoldDB" id="X1VV15"/>
<accession>X1VV15</accession>
<organism evidence="1">
    <name type="scientific">marine sediment metagenome</name>
    <dbReference type="NCBI Taxonomy" id="412755"/>
    <lineage>
        <taxon>unclassified sequences</taxon>
        <taxon>metagenomes</taxon>
        <taxon>ecological metagenomes</taxon>
    </lineage>
</organism>